<comment type="caution">
    <text evidence="1">The sequence shown here is derived from an EMBL/GenBank/DDBJ whole genome shotgun (WGS) entry which is preliminary data.</text>
</comment>
<dbReference type="EMBL" id="JAAVJR010000722">
    <property type="protein sequence ID" value="NJW55014.1"/>
    <property type="molecule type" value="Genomic_DNA"/>
</dbReference>
<evidence type="ECO:0000313" key="2">
    <source>
        <dbReference type="Proteomes" id="UP000703674"/>
    </source>
</evidence>
<organism evidence="1 2">
    <name type="scientific">Salinimicrobium oceani</name>
    <dbReference type="NCBI Taxonomy" id="2722702"/>
    <lineage>
        <taxon>Bacteria</taxon>
        <taxon>Pseudomonadati</taxon>
        <taxon>Bacteroidota</taxon>
        <taxon>Flavobacteriia</taxon>
        <taxon>Flavobacteriales</taxon>
        <taxon>Flavobacteriaceae</taxon>
        <taxon>Salinimicrobium</taxon>
    </lineage>
</organism>
<dbReference type="Proteomes" id="UP000703674">
    <property type="component" value="Unassembled WGS sequence"/>
</dbReference>
<feature type="non-terminal residue" evidence="1">
    <location>
        <position position="115"/>
    </location>
</feature>
<keyword evidence="2" id="KW-1185">Reference proteome</keyword>
<gene>
    <name evidence="1" type="ORF">HC175_19060</name>
</gene>
<evidence type="ECO:0000313" key="1">
    <source>
        <dbReference type="EMBL" id="NJW55014.1"/>
    </source>
</evidence>
<name>A0ABX1D6X7_9FLAO</name>
<reference evidence="1 2" key="1">
    <citation type="submission" date="2020-03" db="EMBL/GenBank/DDBJ databases">
        <title>Salinimicrobium sp. nov, isolated from SCS.</title>
        <authorList>
            <person name="Cao W.R."/>
        </authorList>
    </citation>
    <scope>NUCLEOTIDE SEQUENCE [LARGE SCALE GENOMIC DNA]</scope>
    <source>
        <strain evidence="2">J15B91</strain>
    </source>
</reference>
<accession>A0ABX1D6X7</accession>
<dbReference type="InterPro" id="IPR036526">
    <property type="entry name" value="C-N_Hydrolase_sf"/>
</dbReference>
<proteinExistence type="predicted"/>
<sequence length="115" mass="13037">MAFLSGISFYDRFDDPERVRRQSNQLGSSDWFDDYNSAFFITANDSVSFYHKSKLVVGVENFPYQNVLRPLLGDVMIDLGGTVAMKTTQKDRGVFEIPNSEEVGPIICYESVYGD</sequence>
<protein>
    <submittedName>
        <fullName evidence="1">Apolipoprotein N-acyltransferase</fullName>
    </submittedName>
</protein>
<dbReference type="Gene3D" id="3.60.110.10">
    <property type="entry name" value="Carbon-nitrogen hydrolase"/>
    <property type="match status" value="1"/>
</dbReference>